<dbReference type="InterPro" id="IPR008279">
    <property type="entry name" value="PEP-util_enz_mobile_dom"/>
</dbReference>
<dbReference type="SUPFAM" id="SSF56059">
    <property type="entry name" value="Glutathione synthetase ATP-binding domain-like"/>
    <property type="match status" value="1"/>
</dbReference>
<evidence type="ECO:0000256" key="9">
    <source>
        <dbReference type="ARBA" id="ARBA00023264"/>
    </source>
</evidence>
<dbReference type="InterPro" id="IPR036637">
    <property type="entry name" value="Phosphohistidine_dom_sf"/>
</dbReference>
<keyword evidence="1" id="KW-1003">Cell membrane</keyword>
<dbReference type="Gene3D" id="3.30.470.20">
    <property type="entry name" value="ATP-grasp fold, B domain"/>
    <property type="match status" value="2"/>
</dbReference>
<feature type="transmembrane region" description="Helical" evidence="11">
    <location>
        <begin position="57"/>
        <end position="81"/>
    </location>
</feature>
<keyword evidence="7 11" id="KW-0472">Membrane</keyword>
<feature type="domain" description="PEP-utilising enzyme mobile" evidence="12">
    <location>
        <begin position="914"/>
        <end position="984"/>
    </location>
</feature>
<keyword evidence="8" id="KW-0594">Phospholipid biosynthesis</keyword>
<evidence type="ECO:0000256" key="5">
    <source>
        <dbReference type="ARBA" id="ARBA00022989"/>
    </source>
</evidence>
<dbReference type="InterPro" id="IPR013815">
    <property type="entry name" value="ATP_grasp_subdomain_1"/>
</dbReference>
<keyword evidence="9" id="KW-1208">Phospholipid metabolism</keyword>
<keyword evidence="2" id="KW-0444">Lipid biosynthesis</keyword>
<dbReference type="GO" id="GO:0016301">
    <property type="term" value="F:kinase activity"/>
    <property type="evidence" value="ECO:0007669"/>
    <property type="project" value="UniProtKB-KW"/>
</dbReference>
<dbReference type="Pfam" id="PF00391">
    <property type="entry name" value="PEP-utilizers"/>
    <property type="match status" value="1"/>
</dbReference>
<dbReference type="GO" id="GO:0005524">
    <property type="term" value="F:ATP binding"/>
    <property type="evidence" value="ECO:0007669"/>
    <property type="project" value="InterPro"/>
</dbReference>
<dbReference type="Pfam" id="PF02660">
    <property type="entry name" value="G3P_acyltransf"/>
    <property type="match status" value="1"/>
</dbReference>
<protein>
    <submittedName>
        <fullName evidence="14">Pyruvate phosphate dikinase PEP/pyruvate-binding protein</fullName>
    </submittedName>
</protein>
<dbReference type="InterPro" id="IPR002192">
    <property type="entry name" value="PPDK_AMP/ATP-bd"/>
</dbReference>
<evidence type="ECO:0000256" key="4">
    <source>
        <dbReference type="ARBA" id="ARBA00022692"/>
    </source>
</evidence>
<evidence type="ECO:0000256" key="7">
    <source>
        <dbReference type="ARBA" id="ARBA00023136"/>
    </source>
</evidence>
<dbReference type="InterPro" id="IPR003811">
    <property type="entry name" value="G3P_acylTferase_PlsY"/>
</dbReference>
<feature type="transmembrane region" description="Helical" evidence="11">
    <location>
        <begin position="143"/>
        <end position="159"/>
    </location>
</feature>
<dbReference type="Gene3D" id="3.30.1490.20">
    <property type="entry name" value="ATP-grasp fold, A domain"/>
    <property type="match status" value="1"/>
</dbReference>
<evidence type="ECO:0000256" key="1">
    <source>
        <dbReference type="ARBA" id="ARBA00022475"/>
    </source>
</evidence>
<evidence type="ECO:0000256" key="2">
    <source>
        <dbReference type="ARBA" id="ARBA00022516"/>
    </source>
</evidence>
<dbReference type="PANTHER" id="PTHR43615">
    <property type="entry name" value="PHOSPHOENOLPYRUVATE SYNTHASE-RELATED"/>
    <property type="match status" value="1"/>
</dbReference>
<evidence type="ECO:0000256" key="6">
    <source>
        <dbReference type="ARBA" id="ARBA00023098"/>
    </source>
</evidence>
<keyword evidence="5 11" id="KW-1133">Transmembrane helix</keyword>
<accession>A0A7C3VU85</accession>
<evidence type="ECO:0000259" key="13">
    <source>
        <dbReference type="Pfam" id="PF01326"/>
    </source>
</evidence>
<dbReference type="Pfam" id="PF01326">
    <property type="entry name" value="PPDK_N"/>
    <property type="match status" value="1"/>
</dbReference>
<dbReference type="SUPFAM" id="SSF52009">
    <property type="entry name" value="Phosphohistidine domain"/>
    <property type="match status" value="1"/>
</dbReference>
<evidence type="ECO:0000256" key="11">
    <source>
        <dbReference type="SAM" id="Phobius"/>
    </source>
</evidence>
<dbReference type="Gene3D" id="3.50.30.10">
    <property type="entry name" value="Phosphohistidine domain"/>
    <property type="match status" value="1"/>
</dbReference>
<name>A0A7C3VU85_9CYAN</name>
<keyword evidence="14" id="KW-0418">Kinase</keyword>
<sequence>MDMTQVWGAVLIFTVCPLLGGLPFVALVLRILTKRDLRELGTGNIGVQAAFYHGGRLAGTVAVLLEALKGIAAVLLARYFFPHNPEWELISLCTLVMGRYWMGQGAGTTNVVWGFFVHDWGAGLMILLIGGVSFTIWRERRQGRTAVLVLMPLILGLLHPHQPERLIVAMALSLLLYWIYQKMPDDLELSAAGSKAETQKLFRFFQGRGVTLILDQPLEVRKVGAKAATLSELKRSGYPVPPGWVLRAGDDPQPLLELLQPSGESPLVVRSSSLSEDLETASGAGQYASVLNVTSRDELMRAISHCFESYFRPAAQQYRRDRHIPEASALALLIQIQIRGAFSGVAFSRDPLHQNPEAVIIEALPGDAAPVVSGQVTPERYRVTLENPPLIEGKGRVPPEVLEEVAILARQLEQRGGGIPQDIEWSYDGQQLWLLQARPITTMLPIWTRRIAAEVIPGFIPPLTWSINRPLTCGVWGSLFTLVLGKGARGLDFEETATLHYSRAYFNASLLGQIFRRMGLPPESLEFLTRGAAFTKPPLASTLRSLPGLLRLLRRELYLERDFYYTYRYDLAPALAQLRATSPPSPSQPGRGASGEVEKGGETVSPEALLARVEQILVLLEKCTYYSILAPLSVALRQALLGVADEELDFSRNPEVAATRSLQEIVNAARLLLPALQDLRPDLGPGDSSQLFATLAEIPEGQMVFQEFDRFLLRYGYLSAAATDIAVPRWQEDLRYLRSLFAQMLFAPPPPSATNENRRTVKSAKLSPPRVIPVQHRVNLKGRVAEIYSSLLAQLRWSFLALENLWLQSGLLAAPGDIFYLELSEIRAIVASHVSELQGDGDNFRKLIESRKQQLQTDAASEFLPPVVYGQPPRHISTYQTPAKSQLRGIGASPGVVEGRVKIVNQLGEVGDIDKETILVVPYTDPGWAPLLSRAGGLISEVGGQLSHGAIVAREYRIPAVMDVPQARQWLREGQRVRLDGGQGTIDIL</sequence>
<dbReference type="PANTHER" id="PTHR43615:SF1">
    <property type="entry name" value="PPDK_N DOMAIN-CONTAINING PROTEIN"/>
    <property type="match status" value="1"/>
</dbReference>
<dbReference type="InterPro" id="IPR051549">
    <property type="entry name" value="PEP_Utilizing_Enz"/>
</dbReference>
<comment type="caution">
    <text evidence="14">The sequence shown here is derived from an EMBL/GenBank/DDBJ whole genome shotgun (WGS) entry which is preliminary data.</text>
</comment>
<feature type="region of interest" description="Disordered" evidence="10">
    <location>
        <begin position="580"/>
        <end position="600"/>
    </location>
</feature>
<keyword evidence="4 11" id="KW-0812">Transmembrane</keyword>
<keyword evidence="14" id="KW-0670">Pyruvate</keyword>
<evidence type="ECO:0000256" key="3">
    <source>
        <dbReference type="ARBA" id="ARBA00022679"/>
    </source>
</evidence>
<feature type="transmembrane region" description="Helical" evidence="11">
    <location>
        <begin position="111"/>
        <end position="136"/>
    </location>
</feature>
<dbReference type="SMART" id="SM01207">
    <property type="entry name" value="G3P_acyltransf"/>
    <property type="match status" value="1"/>
</dbReference>
<proteinExistence type="predicted"/>
<dbReference type="EMBL" id="DSPX01000198">
    <property type="protein sequence ID" value="HGG02776.1"/>
    <property type="molecule type" value="Genomic_DNA"/>
</dbReference>
<feature type="domain" description="Pyruvate phosphate dikinase AMP/ATP-binding" evidence="13">
    <location>
        <begin position="264"/>
        <end position="391"/>
    </location>
</feature>
<dbReference type="GO" id="GO:0008654">
    <property type="term" value="P:phospholipid biosynthetic process"/>
    <property type="evidence" value="ECO:0007669"/>
    <property type="project" value="UniProtKB-KW"/>
</dbReference>
<evidence type="ECO:0000256" key="10">
    <source>
        <dbReference type="SAM" id="MobiDB-lite"/>
    </source>
</evidence>
<organism evidence="14">
    <name type="scientific">Planktothricoides sp. SpSt-374</name>
    <dbReference type="NCBI Taxonomy" id="2282167"/>
    <lineage>
        <taxon>Bacteria</taxon>
        <taxon>Bacillati</taxon>
        <taxon>Cyanobacteriota</taxon>
        <taxon>Cyanophyceae</taxon>
        <taxon>Oscillatoriophycideae</taxon>
        <taxon>Oscillatoriales</taxon>
        <taxon>Oscillatoriaceae</taxon>
        <taxon>Planktothricoides</taxon>
    </lineage>
</organism>
<gene>
    <name evidence="14" type="ORF">ENR15_19575</name>
</gene>
<dbReference type="AlphaFoldDB" id="A0A7C3VU85"/>
<feature type="transmembrane region" description="Helical" evidence="11">
    <location>
        <begin position="6"/>
        <end position="29"/>
    </location>
</feature>
<reference evidence="14" key="1">
    <citation type="journal article" date="2020" name="mSystems">
        <title>Genome- and Community-Level Interaction Insights into Carbon Utilization and Element Cycling Functions of Hydrothermarchaeota in Hydrothermal Sediment.</title>
        <authorList>
            <person name="Zhou Z."/>
            <person name="Liu Y."/>
            <person name="Xu W."/>
            <person name="Pan J."/>
            <person name="Luo Z.H."/>
            <person name="Li M."/>
        </authorList>
    </citation>
    <scope>NUCLEOTIDE SEQUENCE [LARGE SCALE GENOMIC DNA]</scope>
    <source>
        <strain evidence="14">SpSt-374</strain>
    </source>
</reference>
<keyword evidence="3" id="KW-0808">Transferase</keyword>
<evidence type="ECO:0000259" key="12">
    <source>
        <dbReference type="Pfam" id="PF00391"/>
    </source>
</evidence>
<evidence type="ECO:0000313" key="14">
    <source>
        <dbReference type="EMBL" id="HGG02776.1"/>
    </source>
</evidence>
<dbReference type="GO" id="GO:0043772">
    <property type="term" value="F:acyl-phosphate glycerol-3-phosphate acyltransferase activity"/>
    <property type="evidence" value="ECO:0007669"/>
    <property type="project" value="InterPro"/>
</dbReference>
<evidence type="ECO:0000256" key="8">
    <source>
        <dbReference type="ARBA" id="ARBA00023209"/>
    </source>
</evidence>
<dbReference type="GO" id="GO:0005886">
    <property type="term" value="C:plasma membrane"/>
    <property type="evidence" value="ECO:0007669"/>
    <property type="project" value="InterPro"/>
</dbReference>
<keyword evidence="6" id="KW-0443">Lipid metabolism</keyword>